<protein>
    <recommendedName>
        <fullName evidence="1">Putative restriction endonuclease domain-containing protein</fullName>
    </recommendedName>
</protein>
<dbReference type="Gene3D" id="3.90.1570.10">
    <property type="entry name" value="tt1808, chain A"/>
    <property type="match status" value="1"/>
</dbReference>
<dbReference type="Proteomes" id="UP000006050">
    <property type="component" value="Chromosome"/>
</dbReference>
<dbReference type="RefSeq" id="WP_014771105.1">
    <property type="nucleotide sequence ID" value="NC_018010.1"/>
</dbReference>
<evidence type="ECO:0000313" key="2">
    <source>
        <dbReference type="EMBL" id="AFL83092.1"/>
    </source>
</evidence>
<dbReference type="KEGG" id="bbd:Belba_0433"/>
<organism evidence="2 3">
    <name type="scientific">Belliella baltica (strain DSM 15883 / CIP 108006 / LMG 21964 / BA134)</name>
    <dbReference type="NCBI Taxonomy" id="866536"/>
    <lineage>
        <taxon>Bacteria</taxon>
        <taxon>Pseudomonadati</taxon>
        <taxon>Bacteroidota</taxon>
        <taxon>Cytophagia</taxon>
        <taxon>Cytophagales</taxon>
        <taxon>Cyclobacteriaceae</taxon>
        <taxon>Belliella</taxon>
    </lineage>
</organism>
<dbReference type="CDD" id="cd06260">
    <property type="entry name" value="DUF820-like"/>
    <property type="match status" value="1"/>
</dbReference>
<evidence type="ECO:0000259" key="1">
    <source>
        <dbReference type="Pfam" id="PF05685"/>
    </source>
</evidence>
<dbReference type="AlphaFoldDB" id="I3Z1H4"/>
<accession>I3Z1H4</accession>
<dbReference type="eggNOG" id="COG4636">
    <property type="taxonomic scope" value="Bacteria"/>
</dbReference>
<proteinExistence type="predicted"/>
<sequence>MEKQELKNKVEEPFVEYGEYTYADYLTWQLDEMVELIKGKVFKQAAAPRVNHQRVSMKISGELFTFLKGKKCEVFSAPFDVRLPSKSKKNEDITTVVQPDNCVICDPEKLDDLGCIGAPDLIIEILSPGNNKKEIQNKFEVYEESGVKEYWVIHPNECTLLIYTLTKGKYQGSRLFTFGDKVTSQAVEGFVLDLDSVFENIQ</sequence>
<evidence type="ECO:0000313" key="3">
    <source>
        <dbReference type="Proteomes" id="UP000006050"/>
    </source>
</evidence>
<name>I3Z1H4_BELBD</name>
<keyword evidence="3" id="KW-1185">Reference proteome</keyword>
<dbReference type="InterPro" id="IPR012296">
    <property type="entry name" value="Nuclease_put_TT1808"/>
</dbReference>
<dbReference type="InterPro" id="IPR011335">
    <property type="entry name" value="Restrct_endonuc-II-like"/>
</dbReference>
<feature type="domain" description="Putative restriction endonuclease" evidence="1">
    <location>
        <begin position="23"/>
        <end position="194"/>
    </location>
</feature>
<gene>
    <name evidence="2" type="ordered locus">Belba_0433</name>
</gene>
<dbReference type="SUPFAM" id="SSF52980">
    <property type="entry name" value="Restriction endonuclease-like"/>
    <property type="match status" value="1"/>
</dbReference>
<dbReference type="EMBL" id="CP003281">
    <property type="protein sequence ID" value="AFL83092.1"/>
    <property type="molecule type" value="Genomic_DNA"/>
</dbReference>
<dbReference type="Pfam" id="PF05685">
    <property type="entry name" value="Uma2"/>
    <property type="match status" value="1"/>
</dbReference>
<dbReference type="InterPro" id="IPR008538">
    <property type="entry name" value="Uma2"/>
</dbReference>
<reference evidence="3" key="1">
    <citation type="submission" date="2012-06" db="EMBL/GenBank/DDBJ databases">
        <title>The complete genome of Belliella baltica DSM 15883.</title>
        <authorList>
            <person name="Lucas S."/>
            <person name="Copeland A."/>
            <person name="Lapidus A."/>
            <person name="Goodwin L."/>
            <person name="Pitluck S."/>
            <person name="Peters L."/>
            <person name="Mikhailova N."/>
            <person name="Davenport K."/>
            <person name="Kyrpides N."/>
            <person name="Mavromatis K."/>
            <person name="Pagani I."/>
            <person name="Ivanova N."/>
            <person name="Ovchinnikova G."/>
            <person name="Zeytun A."/>
            <person name="Detter J.C."/>
            <person name="Han C."/>
            <person name="Land M."/>
            <person name="Hauser L."/>
            <person name="Markowitz V."/>
            <person name="Cheng J.-F."/>
            <person name="Hugenholtz P."/>
            <person name="Woyke T."/>
            <person name="Wu D."/>
            <person name="Tindall B."/>
            <person name="Pomrenke H."/>
            <person name="Brambilla E."/>
            <person name="Klenk H.-P."/>
            <person name="Eisen J.A."/>
        </authorList>
    </citation>
    <scope>NUCLEOTIDE SEQUENCE [LARGE SCALE GENOMIC DNA]</scope>
    <source>
        <strain evidence="3">DSM 15883 / CIP 108006 / LMG 21964 / BA134</strain>
    </source>
</reference>
<dbReference type="PANTHER" id="PTHR34107:SF4">
    <property type="entry name" value="SLL1222 PROTEIN"/>
    <property type="match status" value="1"/>
</dbReference>
<dbReference type="PANTHER" id="PTHR34107">
    <property type="entry name" value="SLL0198 PROTEIN-RELATED"/>
    <property type="match status" value="1"/>
</dbReference>
<dbReference type="HOGENOM" id="CLU_076312_0_2_10"/>
<dbReference type="OrthoDB" id="9808428at2"/>